<dbReference type="EMBL" id="VFJC01000025">
    <property type="protein sequence ID" value="KAB5528416.1"/>
    <property type="molecule type" value="Genomic_DNA"/>
</dbReference>
<dbReference type="GO" id="GO:0008017">
    <property type="term" value="F:microtubule binding"/>
    <property type="evidence" value="ECO:0007669"/>
    <property type="project" value="InterPro"/>
</dbReference>
<dbReference type="InterPro" id="IPR000938">
    <property type="entry name" value="CAP-Gly_domain"/>
</dbReference>
<dbReference type="PANTHER" id="PTHR13958:SF3">
    <property type="entry name" value="CAP-GLY DOMAIN-CONTAINING PROTEIN-RELATED"/>
    <property type="match status" value="1"/>
</dbReference>
<dbReference type="Gene3D" id="2.30.30.190">
    <property type="entry name" value="CAP Gly-rich-like domain"/>
    <property type="match status" value="1"/>
</dbReference>
<accession>A0A5N5KB76</accession>
<feature type="compositionally biased region" description="Polar residues" evidence="1">
    <location>
        <begin position="1303"/>
        <end position="1313"/>
    </location>
</feature>
<feature type="region of interest" description="Disordered" evidence="1">
    <location>
        <begin position="441"/>
        <end position="460"/>
    </location>
</feature>
<evidence type="ECO:0000256" key="1">
    <source>
        <dbReference type="SAM" id="MobiDB-lite"/>
    </source>
</evidence>
<feature type="region of interest" description="Disordered" evidence="1">
    <location>
        <begin position="1287"/>
        <end position="1354"/>
    </location>
</feature>
<evidence type="ECO:0000313" key="4">
    <source>
        <dbReference type="Proteomes" id="UP000327468"/>
    </source>
</evidence>
<feature type="compositionally biased region" description="Basic and acidic residues" evidence="1">
    <location>
        <begin position="304"/>
        <end position="317"/>
    </location>
</feature>
<sequence length="1626" mass="184122">MWCELPHVEPHSSTAFRLDPKAQPPLQDMCKDVSEEVPVQQAKYHIQGSPQHSALSLTSPTRANRMDLLKRGSPKSKALESLRAKIQQQRLEKISSNPVIEMKCQDHITRKVCRVSSKGERILTGIPVSRWKAHINPSSGKDHHMNRVLQGTAPRKQEHYTYISAWRDAQKLVKEVLDSQCSRASESQEDNTKKHKGKFTQKDHQQTAALNIQGGSKQRSNEQNVIEKSCHHPPRNISLPPNQATNPSGSCGKSNSAWPLCLKGKENEGPAKQSTAQRQKAQDVHEYIHRQVLERRRRERQMRRKADFEQERKRRSVQDIVKKQKEALHRTRKQQTQEFGKSKNADKGLFANSTKTPGLQLNVQCAVLDTSRNLQMELFSDAQSKTNNPVRMADVNSSLIIQAEAQRHRVEALRKMIASLDTRVENETVRLGITGHKEALTHTRPTGDKHEAADRKKKKKKECVSINGNVPMKKEIKISVDEQGSPVMCALQSEQRTIQCTSDQGDSSEITDSTSKWSELSGMYSQGQFQCHLSLAQSQQFIWEEELRARQFSALFRLREKALWERTQAELAWLEHCKKNALSEEDSVTEIKRKQEEVVSRMRREEAEIHHWRNVYKCGQQQRRLLLYHHRDILDIKKSTSHFRQVLENQAMTETDSRPRDTASAMEVKSLITKPGIIPAASGEEKLPSKQGRFLTKAGLRRLLTADEVWSLGRKRSLGEHNILTEQEFLQTAGSKDSSEPKGFSAYSHRSKPCHNTSTERKVKREDGKPPHKQESVKANSKPHGYEPKPEKKVKSPLHKIDPHPKVNPTKSTEIHSGEKVNWKPLKDVHHFTSEHNQGSCGTSDNAPIVSCLSSDIEEDLPYDYEDVHQKPGEQTEARFQETLKPHSSSFEMTVDCGEVITDNLTLNVHNSHQSQSVVFNNNHEICDVSGKSNTAYTQTHEIDLVSQISENLKWQNIKDSIIDKPLVTNSVHAVSSDIKRTDSPSCDDSLSDAEDKSEPFSLQSEGLVWSEEEKDVHSEEKYEADTFALVYAEKFTVIPESPAYCHQSNTKHCEVDPYGLIHNEKQMIAESNLSEILSPVDEVLSYGSAELPPSLKGGDGQGLDINSLPPPPPAFEIITWTSEEDLPAPPDFLEDISINSENIPPLPVDLSCKRDTERPSETNVNNDANTGGLCQILPPAEQDQEDEGSEYTSSLPMDESNESHDPLSSFNIGDRVLVCNSRPGVLKYKGYTAFADGFWAGVALDTPNGNHNGTFRGVKYFKCEKSCGVLVRAEDISHLHREQCNEADTGMDEDTFSDEDPPSNQDGENGNKPSGKRQRRQSGRHGSSAPKQTFQQDPCENDEATDNKLPTFSTLSEKTPLKIDCTSHLDDSEALIERLTEEIFADALKNIQGVESTHDGKPKEINFKKKEASNVINKPRLMDKWQQVYPVTPPQIRVKPHEHRIVYRLVDDTVETLCGQANGSALDACETPNYLVDDESRKTYRQVLFQLASDILHKICADILEMSGSSQKIKDKSMISLLQTRQISVKLLKNAVKRETQKVLNLEQTDQEMTEMLQTLCKYWYAKRDRVDYILIQELHNEEKEWVDYSNDQITVKMRLANEIFSLLLDDTISVLNHIYIADYK</sequence>
<feature type="compositionally biased region" description="Acidic residues" evidence="1">
    <location>
        <begin position="1290"/>
        <end position="1302"/>
    </location>
</feature>
<organism evidence="3 4">
    <name type="scientific">Pangasianodon hypophthalmus</name>
    <name type="common">Striped catfish</name>
    <name type="synonym">Helicophagus hypophthalmus</name>
    <dbReference type="NCBI Taxonomy" id="310915"/>
    <lineage>
        <taxon>Eukaryota</taxon>
        <taxon>Metazoa</taxon>
        <taxon>Chordata</taxon>
        <taxon>Craniata</taxon>
        <taxon>Vertebrata</taxon>
        <taxon>Euteleostomi</taxon>
        <taxon>Actinopterygii</taxon>
        <taxon>Neopterygii</taxon>
        <taxon>Teleostei</taxon>
        <taxon>Ostariophysi</taxon>
        <taxon>Siluriformes</taxon>
        <taxon>Pangasiidae</taxon>
        <taxon>Pangasianodon</taxon>
    </lineage>
</organism>
<dbReference type="SMART" id="SM01052">
    <property type="entry name" value="CAP_GLY"/>
    <property type="match status" value="1"/>
</dbReference>
<feature type="compositionally biased region" description="Basic residues" evidence="1">
    <location>
        <begin position="1315"/>
        <end position="1324"/>
    </location>
</feature>
<dbReference type="Proteomes" id="UP000327468">
    <property type="component" value="Chromosome 24"/>
</dbReference>
<feature type="compositionally biased region" description="Basic and acidic residues" evidence="1">
    <location>
        <begin position="758"/>
        <end position="776"/>
    </location>
</feature>
<feature type="compositionally biased region" description="Basic and acidic residues" evidence="1">
    <location>
        <begin position="784"/>
        <end position="805"/>
    </location>
</feature>
<dbReference type="InterPro" id="IPR036859">
    <property type="entry name" value="CAP-Gly_dom_sf"/>
</dbReference>
<gene>
    <name evidence="3" type="ORF">PHYPO_G00139960</name>
</gene>
<dbReference type="PANTHER" id="PTHR13958">
    <property type="entry name" value="CENTROSOME-ASSOCIATED PROTEIN 350"/>
    <property type="match status" value="1"/>
</dbReference>
<protein>
    <recommendedName>
        <fullName evidence="2">CAP-Gly domain-containing protein</fullName>
    </recommendedName>
</protein>
<feature type="compositionally biased region" description="Polar residues" evidence="1">
    <location>
        <begin position="239"/>
        <end position="257"/>
    </location>
</feature>
<feature type="region of interest" description="Disordered" evidence="1">
    <location>
        <begin position="296"/>
        <end position="317"/>
    </location>
</feature>
<feature type="domain" description="CAP-Gly" evidence="2">
    <location>
        <begin position="1231"/>
        <end position="1273"/>
    </location>
</feature>
<keyword evidence="4" id="KW-1185">Reference proteome</keyword>
<feature type="region of interest" description="Disordered" evidence="1">
    <location>
        <begin position="731"/>
        <end position="820"/>
    </location>
</feature>
<evidence type="ECO:0000313" key="3">
    <source>
        <dbReference type="EMBL" id="KAB5528416.1"/>
    </source>
</evidence>
<feature type="compositionally biased region" description="Polar residues" evidence="1">
    <location>
        <begin position="1330"/>
        <end position="1339"/>
    </location>
</feature>
<dbReference type="InterPro" id="IPR028750">
    <property type="entry name" value="CEP350/CC187"/>
</dbReference>
<evidence type="ECO:0000259" key="2">
    <source>
        <dbReference type="PROSITE" id="PS50245"/>
    </source>
</evidence>
<dbReference type="Pfam" id="PF01302">
    <property type="entry name" value="CAP_GLY"/>
    <property type="match status" value="1"/>
</dbReference>
<dbReference type="PROSITE" id="PS00845">
    <property type="entry name" value="CAP_GLY_1"/>
    <property type="match status" value="1"/>
</dbReference>
<dbReference type="GO" id="GO:0005813">
    <property type="term" value="C:centrosome"/>
    <property type="evidence" value="ECO:0007669"/>
    <property type="project" value="InterPro"/>
</dbReference>
<proteinExistence type="predicted"/>
<name>A0A5N5KB76_PANHP</name>
<feature type="compositionally biased region" description="Basic and acidic residues" evidence="1">
    <location>
        <begin position="1152"/>
        <end position="1161"/>
    </location>
</feature>
<feature type="region of interest" description="Disordered" evidence="1">
    <location>
        <begin position="1149"/>
        <end position="1208"/>
    </location>
</feature>
<reference evidence="3 4" key="1">
    <citation type="submission" date="2019-06" db="EMBL/GenBank/DDBJ databases">
        <title>A chromosome-scale genome assembly of the striped catfish, Pangasianodon hypophthalmus.</title>
        <authorList>
            <person name="Wen M."/>
            <person name="Zahm M."/>
            <person name="Roques C."/>
            <person name="Cabau C."/>
            <person name="Klopp C."/>
            <person name="Donnadieu C."/>
            <person name="Jouanno E."/>
            <person name="Avarre J.-C."/>
            <person name="Campet M."/>
            <person name="Ha T.T.T."/>
            <person name="Dugue R."/>
            <person name="Lampietro C."/>
            <person name="Louis A."/>
            <person name="Herpin A."/>
            <person name="Echchiki A."/>
            <person name="Berthelot C."/>
            <person name="Parey E."/>
            <person name="Roest-Crollius H."/>
            <person name="Braasch I."/>
            <person name="Postlethwait J."/>
            <person name="Bobe J."/>
            <person name="Montfort J."/>
            <person name="Bouchez O."/>
            <person name="Begum T."/>
            <person name="Schartl M."/>
            <person name="Guiguen Y."/>
        </authorList>
    </citation>
    <scope>NUCLEOTIDE SEQUENCE [LARGE SCALE GENOMIC DNA]</scope>
    <source>
        <strain evidence="3 4">Indonesia</strain>
        <tissue evidence="3">Blood</tissue>
    </source>
</reference>
<feature type="compositionally biased region" description="Basic and acidic residues" evidence="1">
    <location>
        <begin position="441"/>
        <end position="454"/>
    </location>
</feature>
<feature type="region of interest" description="Disordered" evidence="1">
    <location>
        <begin position="181"/>
        <end position="283"/>
    </location>
</feature>
<dbReference type="GO" id="GO:0034453">
    <property type="term" value="P:microtubule anchoring"/>
    <property type="evidence" value="ECO:0007669"/>
    <property type="project" value="InterPro"/>
</dbReference>
<dbReference type="PROSITE" id="PS50245">
    <property type="entry name" value="CAP_GLY_2"/>
    <property type="match status" value="1"/>
</dbReference>
<feature type="region of interest" description="Disordered" evidence="1">
    <location>
        <begin position="978"/>
        <end position="1003"/>
    </location>
</feature>
<comment type="caution">
    <text evidence="3">The sequence shown here is derived from an EMBL/GenBank/DDBJ whole genome shotgun (WGS) entry which is preliminary data.</text>
</comment>
<dbReference type="SUPFAM" id="SSF74924">
    <property type="entry name" value="Cap-Gly domain"/>
    <property type="match status" value="1"/>
</dbReference>
<feature type="compositionally biased region" description="Polar residues" evidence="1">
    <location>
        <begin position="206"/>
        <end position="226"/>
    </location>
</feature>